<reference evidence="13" key="1">
    <citation type="submission" date="2017-01" db="EMBL/GenBank/DDBJ databases">
        <authorList>
            <person name="Wang Y."/>
            <person name="White M."/>
            <person name="Kvist S."/>
            <person name="Moncalvo J.-M."/>
        </authorList>
    </citation>
    <scope>NUCLEOTIDE SEQUENCE [LARGE SCALE GENOMIC DNA]</scope>
    <source>
        <strain evidence="13">COL-18-3</strain>
    </source>
</reference>
<evidence type="ECO:0000259" key="10">
    <source>
        <dbReference type="Pfam" id="PF13603"/>
    </source>
</evidence>
<comment type="caution">
    <text evidence="11">The sequence shown here is derived from an EMBL/GenBank/DDBJ whole genome shotgun (WGS) entry which is preliminary data.</text>
</comment>
<dbReference type="OrthoDB" id="15954at2759"/>
<dbReference type="GO" id="GO:0005739">
    <property type="term" value="C:mitochondrion"/>
    <property type="evidence" value="ECO:0007669"/>
    <property type="project" value="TreeGrafter"/>
</dbReference>
<keyword evidence="13" id="KW-1185">Reference proteome</keyword>
<dbReference type="NCBIfam" id="TIGR00396">
    <property type="entry name" value="leuS_bact"/>
    <property type="match status" value="1"/>
</dbReference>
<evidence type="ECO:0000256" key="3">
    <source>
        <dbReference type="ARBA" id="ARBA00022598"/>
    </source>
</evidence>
<name>A0A1R1PJY4_ZANCU</name>
<dbReference type="SUPFAM" id="SSF50677">
    <property type="entry name" value="ValRS/IleRS/LeuRS editing domain"/>
    <property type="match status" value="1"/>
</dbReference>
<keyword evidence="3 8" id="KW-0436">Ligase</keyword>
<feature type="domain" description="Methionyl/Leucyl tRNA synthetase" evidence="9">
    <location>
        <begin position="129"/>
        <end position="213"/>
    </location>
</feature>
<dbReference type="EC" id="6.1.1.4" evidence="2"/>
<sequence length="572" mass="64220">MISKANLSKINPTYNVVRNLQSCLSSACLHRKYNVHSRQQNLGRYSFSTSIHSVFQHSSIYRATANTYNIDGSELNNSVKSGKVDFNKLDHKWRAKWGGNSVRATYAKNGGPATTGSNDCTKHENGNYYVLSMFPYPSGNLHMGHVRVYTISDSIARYHHLNGKNVLHPMGWDAFGLPAENAAIDNNTNPYTWTKSNIETMKNQLKIINIDIDWDKLYHRGLVYKKEATVNWDPVDKTVLANEQVDKNGLSWRSGAVVEKKKLKQWFIRITEYADALLNDLDKLKKWPEHVKMMQRQWIGKSKGAEFDFKVTGLEDSSNINLTVFTSRPDTVFGVRYLAISCEHRLINSKYLPNERAQQVLDFAEKLKQKGTNKTDADLTSGIFTGLYAIHPINRDEIVPIYVSGYVLPDYGSGAVMGVPAHDSTDFNFAHANEMSDFKVVVMPEPGSTTESGFADKSVTLPYCERGVLVKNVENGGYGGMASDEAANSIVRAAKSLNTGRPKTQYRLRDWLVSRQRYWGAPVPFIKCGNCGDVPVPEEDLPVLLPLDVEVQARGGNILENMESWVNTQCPK</sequence>
<dbReference type="InterPro" id="IPR015413">
    <property type="entry name" value="Methionyl/Leucyl_tRNA_Synth"/>
</dbReference>
<dbReference type="InterPro" id="IPR009008">
    <property type="entry name" value="Val/Leu/Ile-tRNA-synth_edit"/>
</dbReference>
<dbReference type="InterPro" id="IPR001412">
    <property type="entry name" value="aa-tRNA-synth_I_CS"/>
</dbReference>
<evidence type="ECO:0000313" key="12">
    <source>
        <dbReference type="EMBL" id="OMH81812.1"/>
    </source>
</evidence>
<keyword evidence="4 8" id="KW-0547">Nucleotide-binding</keyword>
<keyword evidence="6 8" id="KW-0648">Protein biosynthesis</keyword>
<dbReference type="AlphaFoldDB" id="A0A1R1PJY4"/>
<organism evidence="11 13">
    <name type="scientific">Zancudomyces culisetae</name>
    <name type="common">Gut fungus</name>
    <name type="synonym">Smittium culisetae</name>
    <dbReference type="NCBI Taxonomy" id="1213189"/>
    <lineage>
        <taxon>Eukaryota</taxon>
        <taxon>Fungi</taxon>
        <taxon>Fungi incertae sedis</taxon>
        <taxon>Zoopagomycota</taxon>
        <taxon>Kickxellomycotina</taxon>
        <taxon>Harpellomycetes</taxon>
        <taxon>Harpellales</taxon>
        <taxon>Legeriomycetaceae</taxon>
        <taxon>Zancudomyces</taxon>
    </lineage>
</organism>
<evidence type="ECO:0000313" key="13">
    <source>
        <dbReference type="Proteomes" id="UP000188320"/>
    </source>
</evidence>
<proteinExistence type="inferred from homology"/>
<evidence type="ECO:0000313" key="11">
    <source>
        <dbReference type="EMBL" id="OMH81257.1"/>
    </source>
</evidence>
<protein>
    <recommendedName>
        <fullName evidence="2">leucine--tRNA ligase</fullName>
        <ecNumber evidence="2">6.1.1.4</ecNumber>
    </recommendedName>
</protein>
<dbReference type="Pfam" id="PF13603">
    <property type="entry name" value="tRNA-synt_1_2"/>
    <property type="match status" value="1"/>
</dbReference>
<accession>A0A1R1PJY4</accession>
<dbReference type="EMBL" id="LSSK01000814">
    <property type="protein sequence ID" value="OMH81812.1"/>
    <property type="molecule type" value="Genomic_DNA"/>
</dbReference>
<dbReference type="SUPFAM" id="SSF52374">
    <property type="entry name" value="Nucleotidylyl transferase"/>
    <property type="match status" value="1"/>
</dbReference>
<dbReference type="Gene3D" id="3.40.50.620">
    <property type="entry name" value="HUPs"/>
    <property type="match status" value="1"/>
</dbReference>
<dbReference type="InterPro" id="IPR002302">
    <property type="entry name" value="Leu-tRNA-ligase"/>
</dbReference>
<dbReference type="Pfam" id="PF09334">
    <property type="entry name" value="tRNA-synt_1g"/>
    <property type="match status" value="1"/>
</dbReference>
<evidence type="ECO:0000256" key="1">
    <source>
        <dbReference type="ARBA" id="ARBA00005594"/>
    </source>
</evidence>
<dbReference type="PROSITE" id="PS00178">
    <property type="entry name" value="AA_TRNA_LIGASE_I"/>
    <property type="match status" value="1"/>
</dbReference>
<evidence type="ECO:0000256" key="4">
    <source>
        <dbReference type="ARBA" id="ARBA00022741"/>
    </source>
</evidence>
<evidence type="ECO:0000256" key="5">
    <source>
        <dbReference type="ARBA" id="ARBA00022840"/>
    </source>
</evidence>
<gene>
    <name evidence="12" type="ORF">AX774_g4727</name>
    <name evidence="11" type="ORF">AX774_g5303</name>
</gene>
<evidence type="ECO:0000256" key="7">
    <source>
        <dbReference type="ARBA" id="ARBA00023146"/>
    </source>
</evidence>
<dbReference type="GO" id="GO:0032543">
    <property type="term" value="P:mitochondrial translation"/>
    <property type="evidence" value="ECO:0007669"/>
    <property type="project" value="TreeGrafter"/>
</dbReference>
<dbReference type="PANTHER" id="PTHR43740">
    <property type="entry name" value="LEUCYL-TRNA SYNTHETASE"/>
    <property type="match status" value="1"/>
</dbReference>
<dbReference type="GO" id="GO:0006429">
    <property type="term" value="P:leucyl-tRNA aminoacylation"/>
    <property type="evidence" value="ECO:0007669"/>
    <property type="project" value="InterPro"/>
</dbReference>
<comment type="similarity">
    <text evidence="1 8">Belongs to the class-I aminoacyl-tRNA synthetase family.</text>
</comment>
<dbReference type="InterPro" id="IPR025709">
    <property type="entry name" value="Leu_tRNA-synth_edit"/>
</dbReference>
<dbReference type="EMBL" id="LSSK01000944">
    <property type="protein sequence ID" value="OMH81257.1"/>
    <property type="molecule type" value="Genomic_DNA"/>
</dbReference>
<dbReference type="InterPro" id="IPR014729">
    <property type="entry name" value="Rossmann-like_a/b/a_fold"/>
</dbReference>
<feature type="domain" description="Leucyl-tRNA synthetase editing" evidence="10">
    <location>
        <begin position="296"/>
        <end position="493"/>
    </location>
</feature>
<dbReference type="Proteomes" id="UP000188320">
    <property type="component" value="Unassembled WGS sequence"/>
</dbReference>
<dbReference type="PRINTS" id="PR00985">
    <property type="entry name" value="TRNASYNTHLEU"/>
</dbReference>
<reference evidence="11" key="2">
    <citation type="submission" date="2017-01" db="EMBL/GenBank/DDBJ databases">
        <authorList>
            <person name="Mah S.A."/>
            <person name="Swanson W.J."/>
            <person name="Moy G.W."/>
            <person name="Vacquier V.D."/>
        </authorList>
    </citation>
    <scope>NUCLEOTIDE SEQUENCE [LARGE SCALE GENOMIC DNA]</scope>
    <source>
        <strain evidence="11">COL-18-3</strain>
    </source>
</reference>
<evidence type="ECO:0000256" key="6">
    <source>
        <dbReference type="ARBA" id="ARBA00022917"/>
    </source>
</evidence>
<evidence type="ECO:0000256" key="8">
    <source>
        <dbReference type="RuleBase" id="RU363039"/>
    </source>
</evidence>
<keyword evidence="7 8" id="KW-0030">Aminoacyl-tRNA synthetase</keyword>
<keyword evidence="5 8" id="KW-0067">ATP-binding</keyword>
<evidence type="ECO:0000256" key="2">
    <source>
        <dbReference type="ARBA" id="ARBA00013164"/>
    </source>
</evidence>
<dbReference type="GO" id="GO:0005524">
    <property type="term" value="F:ATP binding"/>
    <property type="evidence" value="ECO:0007669"/>
    <property type="project" value="UniProtKB-KW"/>
</dbReference>
<dbReference type="Gene3D" id="3.90.740.10">
    <property type="entry name" value="Valyl/Leucyl/Isoleucyl-tRNA synthetase, editing domain"/>
    <property type="match status" value="1"/>
</dbReference>
<dbReference type="GO" id="GO:0002161">
    <property type="term" value="F:aminoacyl-tRNA deacylase activity"/>
    <property type="evidence" value="ECO:0007669"/>
    <property type="project" value="InterPro"/>
</dbReference>
<evidence type="ECO:0000259" key="9">
    <source>
        <dbReference type="Pfam" id="PF09334"/>
    </source>
</evidence>
<dbReference type="GO" id="GO:0004823">
    <property type="term" value="F:leucine-tRNA ligase activity"/>
    <property type="evidence" value="ECO:0007669"/>
    <property type="project" value="UniProtKB-EC"/>
</dbReference>
<dbReference type="PANTHER" id="PTHR43740:SF2">
    <property type="entry name" value="LEUCINE--TRNA LIGASE, MITOCHONDRIAL"/>
    <property type="match status" value="1"/>
</dbReference>